<dbReference type="EMBL" id="DRIG01000015">
    <property type="protein sequence ID" value="HEC77731.1"/>
    <property type="molecule type" value="Genomic_DNA"/>
</dbReference>
<dbReference type="PANTHER" id="PTHR37523">
    <property type="entry name" value="METALLOPHOSPHOESTERASE"/>
    <property type="match status" value="1"/>
</dbReference>
<evidence type="ECO:0000313" key="3">
    <source>
        <dbReference type="Proteomes" id="UP000885826"/>
    </source>
</evidence>
<protein>
    <submittedName>
        <fullName evidence="2">YfcE family phosphodiesterase</fullName>
    </submittedName>
</protein>
<accession>A0A9C9EL02</accession>
<gene>
    <name evidence="2" type="ORF">ENI34_01140</name>
</gene>
<evidence type="ECO:0000259" key="1">
    <source>
        <dbReference type="Pfam" id="PF00149"/>
    </source>
</evidence>
<dbReference type="PANTHER" id="PTHR37523:SF1">
    <property type="entry name" value="CALCINEURIN-LIKE PHOSPHOESTERASE DOMAIN-CONTAINING PROTEIN"/>
    <property type="match status" value="1"/>
</dbReference>
<dbReference type="InterPro" id="IPR004843">
    <property type="entry name" value="Calcineurin-like_PHP"/>
</dbReference>
<dbReference type="Proteomes" id="UP000885826">
    <property type="component" value="Unassembled WGS sequence"/>
</dbReference>
<organism evidence="2 3">
    <name type="scientific">candidate division WOR-3 bacterium</name>
    <dbReference type="NCBI Taxonomy" id="2052148"/>
    <lineage>
        <taxon>Bacteria</taxon>
        <taxon>Bacteria division WOR-3</taxon>
    </lineage>
</organism>
<evidence type="ECO:0000313" key="2">
    <source>
        <dbReference type="EMBL" id="HEC77731.1"/>
    </source>
</evidence>
<dbReference type="GO" id="GO:0016787">
    <property type="term" value="F:hydrolase activity"/>
    <property type="evidence" value="ECO:0007669"/>
    <property type="project" value="InterPro"/>
</dbReference>
<feature type="domain" description="Calcineurin-like phosphoesterase" evidence="1">
    <location>
        <begin position="1"/>
        <end position="177"/>
    </location>
</feature>
<dbReference type="AlphaFoldDB" id="A0A9C9EL02"/>
<name>A0A9C9EL02_UNCW3</name>
<reference evidence="2" key="1">
    <citation type="journal article" date="2020" name="mSystems">
        <title>Genome- and Community-Level Interaction Insights into Carbon Utilization and Element Cycling Functions of Hydrothermarchaeota in Hydrothermal Sediment.</title>
        <authorList>
            <person name="Zhou Z."/>
            <person name="Liu Y."/>
            <person name="Xu W."/>
            <person name="Pan J."/>
            <person name="Luo Z.H."/>
            <person name="Li M."/>
        </authorList>
    </citation>
    <scope>NUCLEOTIDE SEQUENCE</scope>
    <source>
        <strain evidence="2">HyVt-388</strain>
    </source>
</reference>
<dbReference type="InterPro" id="IPR041733">
    <property type="entry name" value="PAE1087_MPP"/>
</dbReference>
<dbReference type="Pfam" id="PF00149">
    <property type="entry name" value="Metallophos"/>
    <property type="match status" value="1"/>
</dbReference>
<comment type="caution">
    <text evidence="2">The sequence shown here is derived from an EMBL/GenBank/DDBJ whole genome shotgun (WGS) entry which is preliminary data.</text>
</comment>
<sequence>MRILGITDIHGRKNFSADILKIIGEVDLLLIAGDITNFGGADDAAEIIDEFKQLNEKILAVPGNCDTTGVNQKLIDSGVNLHGETKKNNDIVFFGIGGCSRTPFNTPQEYSESDIEKLLQNFQKEKDAAFHIMVTHSPPAKTRVDRTFTGFHVGSNSIRKFIEKYQPDLVLCGHIHEAVGVDKIGKTIIINPGPFPKHYVLIDITEKISYKLY</sequence>
<dbReference type="CDD" id="cd07392">
    <property type="entry name" value="MPP_PAE1087"/>
    <property type="match status" value="1"/>
</dbReference>
<proteinExistence type="predicted"/>
<dbReference type="SUPFAM" id="SSF56300">
    <property type="entry name" value="Metallo-dependent phosphatases"/>
    <property type="match status" value="1"/>
</dbReference>
<dbReference type="Gene3D" id="3.60.21.10">
    <property type="match status" value="1"/>
</dbReference>
<dbReference type="InterPro" id="IPR029052">
    <property type="entry name" value="Metallo-depent_PP-like"/>
</dbReference>